<keyword evidence="5 11" id="KW-0808">Transferase</keyword>
<evidence type="ECO:0000256" key="6">
    <source>
        <dbReference type="ARBA" id="ARBA00022741"/>
    </source>
</evidence>
<keyword evidence="7 11" id="KW-0418">Kinase</keyword>
<organism evidence="14 15">
    <name type="scientific">Thiothrix eikelboomii</name>
    <dbReference type="NCBI Taxonomy" id="92487"/>
    <lineage>
        <taxon>Bacteria</taxon>
        <taxon>Pseudomonadati</taxon>
        <taxon>Pseudomonadota</taxon>
        <taxon>Gammaproteobacteria</taxon>
        <taxon>Thiotrichales</taxon>
        <taxon>Thiotrichaceae</taxon>
        <taxon>Thiothrix</taxon>
    </lineage>
</organism>
<reference evidence="15" key="1">
    <citation type="submission" date="2017-02" db="EMBL/GenBank/DDBJ databases">
        <authorList>
            <person name="Varghese N."/>
            <person name="Submissions S."/>
        </authorList>
    </citation>
    <scope>NUCLEOTIDE SEQUENCE [LARGE SCALE GENOMIC DNA]</scope>
    <source>
        <strain evidence="15">ATCC 49788</strain>
    </source>
</reference>
<evidence type="ECO:0000259" key="12">
    <source>
        <dbReference type="Pfam" id="PF06315"/>
    </source>
</evidence>
<dbReference type="PANTHER" id="PTHR39559">
    <property type="match status" value="1"/>
</dbReference>
<dbReference type="GO" id="GO:0006099">
    <property type="term" value="P:tricarboxylic acid cycle"/>
    <property type="evidence" value="ECO:0007669"/>
    <property type="project" value="UniProtKB-UniRule"/>
</dbReference>
<dbReference type="EMBL" id="FUYB01000010">
    <property type="protein sequence ID" value="SKA82417.1"/>
    <property type="molecule type" value="Genomic_DNA"/>
</dbReference>
<keyword evidence="9 11" id="KW-0067">ATP-binding</keyword>
<feature type="active site" evidence="11">
    <location>
        <position position="380"/>
    </location>
</feature>
<evidence type="ECO:0000256" key="1">
    <source>
        <dbReference type="ARBA" id="ARBA00022435"/>
    </source>
</evidence>
<dbReference type="InterPro" id="IPR046855">
    <property type="entry name" value="AceK_kinase"/>
</dbReference>
<protein>
    <recommendedName>
        <fullName evidence="11">Isocitrate dehydrogenase kinase/phosphatase</fullName>
        <shortName evidence="11">IDH kinase/phosphatase</shortName>
        <shortName evidence="11">IDHK/P</shortName>
        <ecNumber evidence="11">2.7.11.5</ecNumber>
        <ecNumber evidence="11">3.1.3.-</ecNumber>
    </recommendedName>
</protein>
<comment type="function">
    <text evidence="11">Bifunctional enzyme which can phosphorylate or dephosphorylate isocitrate dehydrogenase (IDH) on a specific serine residue. This is a regulatory mechanism which enables bacteria to bypass the Krebs cycle via the glyoxylate shunt in response to the source of carbon. When bacteria are grown on glucose, IDH is fully active and unphosphorylated, but when grown on acetate or ethanol, the activity of IDH declines drastically concomitant with its phosphorylation.</text>
</comment>
<proteinExistence type="inferred from homology"/>
<dbReference type="InterPro" id="IPR010452">
    <property type="entry name" value="Isocitrate_DH_AceK"/>
</dbReference>
<evidence type="ECO:0000256" key="7">
    <source>
        <dbReference type="ARBA" id="ARBA00022777"/>
    </source>
</evidence>
<dbReference type="GO" id="GO:0005737">
    <property type="term" value="C:cytoplasm"/>
    <property type="evidence" value="ECO:0007669"/>
    <property type="project" value="UniProtKB-SubCell"/>
</dbReference>
<comment type="similarity">
    <text evidence="11">Belongs to the AceK family.</text>
</comment>
<feature type="binding site" evidence="11">
    <location>
        <position position="345"/>
    </location>
    <ligand>
        <name>ATP</name>
        <dbReference type="ChEBI" id="CHEBI:30616"/>
    </ligand>
</feature>
<dbReference type="OrthoDB" id="5287793at2"/>
<dbReference type="GO" id="GO:0004721">
    <property type="term" value="F:phosphoprotein phosphatase activity"/>
    <property type="evidence" value="ECO:0007669"/>
    <property type="project" value="UniProtKB-KW"/>
</dbReference>
<dbReference type="Proteomes" id="UP000190460">
    <property type="component" value="Unassembled WGS sequence"/>
</dbReference>
<feature type="domain" description="Isocitrate dehydrogenase kinase/phosphatase (AceK) regulatory" evidence="13">
    <location>
        <begin position="12"/>
        <end position="318"/>
    </location>
</feature>
<dbReference type="Pfam" id="PF06315">
    <property type="entry name" value="AceK_kinase"/>
    <property type="match status" value="1"/>
</dbReference>
<keyword evidence="8 11" id="KW-0378">Hydrolase</keyword>
<dbReference type="EC" id="2.7.11.5" evidence="11"/>
<dbReference type="GO" id="GO:0006097">
    <property type="term" value="P:glyoxylate cycle"/>
    <property type="evidence" value="ECO:0007669"/>
    <property type="project" value="UniProtKB-UniRule"/>
</dbReference>
<keyword evidence="4 11" id="KW-0816">Tricarboxylic acid cycle</keyword>
<keyword evidence="2 11" id="KW-0963">Cytoplasm</keyword>
<keyword evidence="1 11" id="KW-0329">Glyoxylate bypass</keyword>
<evidence type="ECO:0000256" key="9">
    <source>
        <dbReference type="ARBA" id="ARBA00022840"/>
    </source>
</evidence>
<evidence type="ECO:0000256" key="10">
    <source>
        <dbReference type="ARBA" id="ARBA00022912"/>
    </source>
</evidence>
<feature type="binding site" evidence="11">
    <location>
        <begin position="324"/>
        <end position="330"/>
    </location>
    <ligand>
        <name>ATP</name>
        <dbReference type="ChEBI" id="CHEBI:30616"/>
    </ligand>
</feature>
<evidence type="ECO:0000313" key="15">
    <source>
        <dbReference type="Proteomes" id="UP000190460"/>
    </source>
</evidence>
<comment type="subcellular location">
    <subcellularLocation>
        <location evidence="11">Cytoplasm</location>
    </subcellularLocation>
</comment>
<keyword evidence="3 11" id="KW-0723">Serine/threonine-protein kinase</keyword>
<evidence type="ECO:0000256" key="5">
    <source>
        <dbReference type="ARBA" id="ARBA00022679"/>
    </source>
</evidence>
<keyword evidence="10 11" id="KW-0904">Protein phosphatase</keyword>
<name>A0A1T4WZ31_9GAMM</name>
<sequence>MEAATRLSQNIASTIIEGFNRHFSIFQQITSGARERFAKADWHAVQRASRERIMLYDHRIEETIALVRGLYGIKQLDTELWKQIKLCYMRLLSYHQQPELAETFYNSVFCHQFERIYYTNEFIFVRNAISTDYIESTDSEQVSYQAYYPNEIGLIAAIRQIIQQANFTTPFENLERDIRSIRRAIVKRFRGKLARKTHLNFQLSVICSPFFRNKAAYIVGHYSNGREDEGFALAVLNNEQGQLYIDALLIGEKQLSVVFSYSQAYFMIEHQIPSAIVSFLQTILPERTRSELYSAIGLHKQGKSDFYRHFLHHMRHSSDQFVIAPGIRGMVMMVFTLPSYRYVFKIIKDKFAPQKEFTRKVVAEKYQLVKRHDRVGRMADMLEYSDVSLPENRIQPELLKELLETCASSMSLENGKVIFKHIYIERRMIPLNIYLETATDAQLERVIRDYGDAIKQLAAANIFPGDFLYKNFGVTQLGRVVFYDYDEITYMTECNFRKIPPPRFPEDEFSSEPWYSIEPNDVFPEEFGTFLLTNPKIRKIFMKYHKDLLSAAYWQKKKDNIQNGIYEDVFPYPEDLRFKR</sequence>
<evidence type="ECO:0000313" key="14">
    <source>
        <dbReference type="EMBL" id="SKA82417.1"/>
    </source>
</evidence>
<dbReference type="NCBIfam" id="NF002804">
    <property type="entry name" value="PRK02946.1"/>
    <property type="match status" value="1"/>
</dbReference>
<dbReference type="Pfam" id="PF20423">
    <property type="entry name" value="AceK_regulatory"/>
    <property type="match status" value="1"/>
</dbReference>
<evidence type="ECO:0000256" key="11">
    <source>
        <dbReference type="HAMAP-Rule" id="MF_00747"/>
    </source>
</evidence>
<dbReference type="PANTHER" id="PTHR39559:SF1">
    <property type="entry name" value="ISOCITRATE DEHYDROGENASE KINASE_PHOSPHATASE"/>
    <property type="match status" value="1"/>
</dbReference>
<gene>
    <name evidence="11" type="primary">aceK</name>
    <name evidence="14" type="ORF">SAMN02745130_02291</name>
</gene>
<dbReference type="GO" id="GO:0006006">
    <property type="term" value="P:glucose metabolic process"/>
    <property type="evidence" value="ECO:0007669"/>
    <property type="project" value="InterPro"/>
</dbReference>
<dbReference type="GO" id="GO:0004674">
    <property type="term" value="F:protein serine/threonine kinase activity"/>
    <property type="evidence" value="ECO:0007669"/>
    <property type="project" value="UniProtKB-KW"/>
</dbReference>
<evidence type="ECO:0000256" key="2">
    <source>
        <dbReference type="ARBA" id="ARBA00022490"/>
    </source>
</evidence>
<dbReference type="GO" id="GO:0016208">
    <property type="term" value="F:AMP binding"/>
    <property type="evidence" value="ECO:0007669"/>
    <property type="project" value="TreeGrafter"/>
</dbReference>
<keyword evidence="6 11" id="KW-0547">Nucleotide-binding</keyword>
<dbReference type="HAMAP" id="MF_00747">
    <property type="entry name" value="AceK"/>
    <property type="match status" value="1"/>
</dbReference>
<dbReference type="RefSeq" id="WP_078922767.1">
    <property type="nucleotide sequence ID" value="NZ_FUYB01000010.1"/>
</dbReference>
<evidence type="ECO:0000259" key="13">
    <source>
        <dbReference type="Pfam" id="PF20423"/>
    </source>
</evidence>
<evidence type="ECO:0000256" key="3">
    <source>
        <dbReference type="ARBA" id="ARBA00022527"/>
    </source>
</evidence>
<dbReference type="InterPro" id="IPR046854">
    <property type="entry name" value="AceK_regulatory"/>
</dbReference>
<dbReference type="GO" id="GO:0008772">
    <property type="term" value="F:[isocitrate dehydrogenase (NADP+)] kinase activity"/>
    <property type="evidence" value="ECO:0007669"/>
    <property type="project" value="UniProtKB-UniRule"/>
</dbReference>
<feature type="domain" description="Isocitrate dehydrogenase kinase/phosphatase (AceK) kinase" evidence="12">
    <location>
        <begin position="319"/>
        <end position="574"/>
    </location>
</feature>
<accession>A0A1T4WZ31</accession>
<dbReference type="PIRSF" id="PIRSF000719">
    <property type="entry name" value="AceK"/>
    <property type="match status" value="1"/>
</dbReference>
<keyword evidence="15" id="KW-1185">Reference proteome</keyword>
<dbReference type="STRING" id="92487.SAMN02745130_02291"/>
<evidence type="ECO:0000256" key="8">
    <source>
        <dbReference type="ARBA" id="ARBA00022801"/>
    </source>
</evidence>
<evidence type="ECO:0000256" key="4">
    <source>
        <dbReference type="ARBA" id="ARBA00022532"/>
    </source>
</evidence>
<dbReference type="EC" id="3.1.3.-" evidence="11"/>
<dbReference type="AlphaFoldDB" id="A0A1T4WZ31"/>
<dbReference type="GO" id="GO:0005524">
    <property type="term" value="F:ATP binding"/>
    <property type="evidence" value="ECO:0007669"/>
    <property type="project" value="UniProtKB-UniRule"/>
</dbReference>
<comment type="catalytic activity">
    <reaction evidence="11">
        <text>L-seryl-[isocitrate dehydrogenase] + ATP = O-phospho-L-seryl-[isocitrate dehydrogenase] + ADP + H(+)</text>
        <dbReference type="Rhea" id="RHEA:43540"/>
        <dbReference type="Rhea" id="RHEA-COMP:10605"/>
        <dbReference type="Rhea" id="RHEA-COMP:10606"/>
        <dbReference type="ChEBI" id="CHEBI:15378"/>
        <dbReference type="ChEBI" id="CHEBI:29999"/>
        <dbReference type="ChEBI" id="CHEBI:30616"/>
        <dbReference type="ChEBI" id="CHEBI:83421"/>
        <dbReference type="ChEBI" id="CHEBI:456216"/>
        <dbReference type="EC" id="2.7.11.5"/>
    </reaction>
</comment>